<evidence type="ECO:0000256" key="2">
    <source>
        <dbReference type="ARBA" id="ARBA00022448"/>
    </source>
</evidence>
<dbReference type="PROSITE" id="PS50928">
    <property type="entry name" value="ABC_TM1"/>
    <property type="match status" value="2"/>
</dbReference>
<evidence type="ECO:0000256" key="1">
    <source>
        <dbReference type="ARBA" id="ARBA00004429"/>
    </source>
</evidence>
<dbReference type="InterPro" id="IPR000515">
    <property type="entry name" value="MetI-like"/>
</dbReference>
<feature type="transmembrane region" description="Helical" evidence="8">
    <location>
        <begin position="140"/>
        <end position="163"/>
    </location>
</feature>
<dbReference type="Pfam" id="PF00528">
    <property type="entry name" value="BPD_transp_1"/>
    <property type="match status" value="1"/>
</dbReference>
<dbReference type="PANTHER" id="PTHR43357:SF3">
    <property type="entry name" value="FE(3+)-TRANSPORT SYSTEM PERMEASE PROTEIN FBPB 2"/>
    <property type="match status" value="1"/>
</dbReference>
<evidence type="ECO:0000313" key="11">
    <source>
        <dbReference type="Proteomes" id="UP001500713"/>
    </source>
</evidence>
<feature type="transmembrane region" description="Helical" evidence="8">
    <location>
        <begin position="51"/>
        <end position="75"/>
    </location>
</feature>
<feature type="domain" description="ABC transmembrane type-1" evidence="9">
    <location>
        <begin position="52"/>
        <end position="259"/>
    </location>
</feature>
<dbReference type="InterPro" id="IPR035906">
    <property type="entry name" value="MetI-like_sf"/>
</dbReference>
<dbReference type="Proteomes" id="UP001500713">
    <property type="component" value="Unassembled WGS sequence"/>
</dbReference>
<accession>A0ABP3KGE2</accession>
<feature type="transmembrane region" description="Helical" evidence="8">
    <location>
        <begin position="7"/>
        <end position="31"/>
    </location>
</feature>
<keyword evidence="7 8" id="KW-0472">Membrane</keyword>
<evidence type="ECO:0000256" key="3">
    <source>
        <dbReference type="ARBA" id="ARBA00022475"/>
    </source>
</evidence>
<dbReference type="EMBL" id="BAAAEM010000002">
    <property type="protein sequence ID" value="GAA0479348.1"/>
    <property type="molecule type" value="Genomic_DNA"/>
</dbReference>
<evidence type="ECO:0000256" key="5">
    <source>
        <dbReference type="ARBA" id="ARBA00022692"/>
    </source>
</evidence>
<feature type="transmembrane region" description="Helical" evidence="8">
    <location>
        <begin position="466"/>
        <end position="483"/>
    </location>
</feature>
<keyword evidence="11" id="KW-1185">Reference proteome</keyword>
<sequence length="541" mass="58090">MTEKWRLNGWISTAWGIALIAAIPIFTIFFYLPLGGAGSWSHLWQTTLPDYLLNTFSLMLMVAVIAGSIGITTAWLITTTDFPARRLLSWMLILPLAAPAYIVAYVYTDFLSFAGPVQSGLRSAFGWGMGDYWFPPIRNIPGAALMLGLVLYPYVYLLARAAFAAQSLSQFQAARSLGIGPGRAFFQIALPCARPAIAGGLALVLMETLADYGVADYFAIPTFSTGIFRNWLAMGDKQAAMTLAAIMLLFVMLLLWLESGSRKGRVASGDGLASTMPRRKLNASKAALATLCCAMPVLLGFVIPTLILLHYATNVGDGQGWIELWQYMQGSLWLAAIVAIVAVCLSLLLAYAQRSSNSPVGKAAIRVATLGYALPGALLAVGLLAPLGIFDQWITGLSRNNFGYTGGLLLTGSGAILVYALIVRFLTVSFNSISGQMTKIPPSMDAAARSLGATPGRLIRKIHMPILRGSLAAGAMLVFVDVLRELPATLILRPFNLETLATRVYRLASDERLAEASTSALLIVIAGLLPVLLLNRFAQKG</sequence>
<keyword evidence="3" id="KW-1003">Cell membrane</keyword>
<keyword evidence="6 8" id="KW-1133">Transmembrane helix</keyword>
<dbReference type="PANTHER" id="PTHR43357">
    <property type="entry name" value="INNER MEMBRANE ABC TRANSPORTER PERMEASE PROTEIN YDCV"/>
    <property type="match status" value="1"/>
</dbReference>
<protein>
    <submittedName>
        <fullName evidence="10">Iron ABC transporter permease</fullName>
    </submittedName>
</protein>
<dbReference type="SUPFAM" id="SSF161098">
    <property type="entry name" value="MetI-like"/>
    <property type="match status" value="2"/>
</dbReference>
<comment type="subcellular location">
    <subcellularLocation>
        <location evidence="1">Cell inner membrane</location>
        <topology evidence="1">Multi-pass membrane protein</topology>
    </subcellularLocation>
    <subcellularLocation>
        <location evidence="8">Cell membrane</location>
        <topology evidence="8">Multi-pass membrane protein</topology>
    </subcellularLocation>
</comment>
<gene>
    <name evidence="10" type="ORF">GCM10009096_21770</name>
</gene>
<evidence type="ECO:0000259" key="9">
    <source>
        <dbReference type="PROSITE" id="PS50928"/>
    </source>
</evidence>
<feature type="transmembrane region" description="Helical" evidence="8">
    <location>
        <begin position="364"/>
        <end position="390"/>
    </location>
</feature>
<feature type="transmembrane region" description="Helical" evidence="8">
    <location>
        <begin position="239"/>
        <end position="257"/>
    </location>
</feature>
<feature type="transmembrane region" description="Helical" evidence="8">
    <location>
        <begin position="516"/>
        <end position="534"/>
    </location>
</feature>
<evidence type="ECO:0000256" key="6">
    <source>
        <dbReference type="ARBA" id="ARBA00022989"/>
    </source>
</evidence>
<feature type="transmembrane region" description="Helical" evidence="8">
    <location>
        <begin position="286"/>
        <end position="312"/>
    </location>
</feature>
<evidence type="ECO:0000256" key="7">
    <source>
        <dbReference type="ARBA" id="ARBA00023136"/>
    </source>
</evidence>
<feature type="domain" description="ABC transmembrane type-1" evidence="9">
    <location>
        <begin position="328"/>
        <end position="534"/>
    </location>
</feature>
<evidence type="ECO:0000256" key="4">
    <source>
        <dbReference type="ARBA" id="ARBA00022519"/>
    </source>
</evidence>
<evidence type="ECO:0000256" key="8">
    <source>
        <dbReference type="RuleBase" id="RU363032"/>
    </source>
</evidence>
<name>A0ABP3KGE2_9SPHN</name>
<dbReference type="CDD" id="cd06261">
    <property type="entry name" value="TM_PBP2"/>
    <property type="match status" value="2"/>
</dbReference>
<keyword evidence="4" id="KW-0997">Cell inner membrane</keyword>
<feature type="transmembrane region" description="Helical" evidence="8">
    <location>
        <begin position="332"/>
        <end position="352"/>
    </location>
</feature>
<comment type="similarity">
    <text evidence="8">Belongs to the binding-protein-dependent transport system permease family.</text>
</comment>
<reference evidence="11" key="1">
    <citation type="journal article" date="2019" name="Int. J. Syst. Evol. Microbiol.">
        <title>The Global Catalogue of Microorganisms (GCM) 10K type strain sequencing project: providing services to taxonomists for standard genome sequencing and annotation.</title>
        <authorList>
            <consortium name="The Broad Institute Genomics Platform"/>
            <consortium name="The Broad Institute Genome Sequencing Center for Infectious Disease"/>
            <person name="Wu L."/>
            <person name="Ma J."/>
        </authorList>
    </citation>
    <scope>NUCLEOTIDE SEQUENCE [LARGE SCALE GENOMIC DNA]</scope>
    <source>
        <strain evidence="11">JCM 14162</strain>
    </source>
</reference>
<dbReference type="RefSeq" id="WP_229954506.1">
    <property type="nucleotide sequence ID" value="NZ_BAAAEM010000002.1"/>
</dbReference>
<keyword evidence="5 8" id="KW-0812">Transmembrane</keyword>
<feature type="transmembrane region" description="Helical" evidence="8">
    <location>
        <begin position="87"/>
        <end position="107"/>
    </location>
</feature>
<dbReference type="Gene3D" id="1.10.3720.10">
    <property type="entry name" value="MetI-like"/>
    <property type="match status" value="2"/>
</dbReference>
<feature type="transmembrane region" description="Helical" evidence="8">
    <location>
        <begin position="402"/>
        <end position="427"/>
    </location>
</feature>
<organism evidence="10 11">
    <name type="scientific">Parasphingorhabdus litoris</name>
    <dbReference type="NCBI Taxonomy" id="394733"/>
    <lineage>
        <taxon>Bacteria</taxon>
        <taxon>Pseudomonadati</taxon>
        <taxon>Pseudomonadota</taxon>
        <taxon>Alphaproteobacteria</taxon>
        <taxon>Sphingomonadales</taxon>
        <taxon>Sphingomonadaceae</taxon>
        <taxon>Parasphingorhabdus</taxon>
    </lineage>
</organism>
<keyword evidence="2 8" id="KW-0813">Transport</keyword>
<evidence type="ECO:0000313" key="10">
    <source>
        <dbReference type="EMBL" id="GAA0479348.1"/>
    </source>
</evidence>
<comment type="caution">
    <text evidence="10">The sequence shown here is derived from an EMBL/GenBank/DDBJ whole genome shotgun (WGS) entry which is preliminary data.</text>
</comment>
<proteinExistence type="inferred from homology"/>
<feature type="transmembrane region" description="Helical" evidence="8">
    <location>
        <begin position="184"/>
        <end position="206"/>
    </location>
</feature>